<dbReference type="SMART" id="SM00418">
    <property type="entry name" value="HTH_ARSR"/>
    <property type="match status" value="1"/>
</dbReference>
<keyword evidence="4" id="KW-1185">Reference proteome</keyword>
<dbReference type="PANTHER" id="PTHR38600">
    <property type="entry name" value="TRANSCRIPTIONAL REGULATORY PROTEIN"/>
    <property type="match status" value="1"/>
</dbReference>
<sequence length="148" mass="16991">MNIRRTLHAVNETGLDPELGKSRLDQVFFALSDPVRREILERLDGQALLVSELAESFDISLQAVSRHIQVLVRTGLVQQERTGRISRCSLDAGPLLDAAVWMNRYSKYWQQQFDLLAATLADIDERKAQRKPPVQPRKQTKKRALRKK</sequence>
<dbReference type="InterPro" id="IPR011991">
    <property type="entry name" value="ArsR-like_HTH"/>
</dbReference>
<dbReference type="InterPro" id="IPR036388">
    <property type="entry name" value="WH-like_DNA-bd_sf"/>
</dbReference>
<reference evidence="3 4" key="1">
    <citation type="submission" date="2018-12" db="EMBL/GenBank/DDBJ databases">
        <title>Dyella dinghuensis sp. nov. DHOA06 and Dyella choica sp. nov. 4M-K27, isolated from forest soil.</title>
        <authorList>
            <person name="Qiu L.-H."/>
            <person name="Gao Z.-H."/>
        </authorList>
    </citation>
    <scope>NUCLEOTIDE SEQUENCE [LARGE SCALE GENOMIC DNA]</scope>
    <source>
        <strain evidence="3 4">DHOA06</strain>
    </source>
</reference>
<dbReference type="NCBIfam" id="NF033788">
    <property type="entry name" value="HTH_metalloreg"/>
    <property type="match status" value="1"/>
</dbReference>
<feature type="domain" description="HTH arsR-type" evidence="2">
    <location>
        <begin position="16"/>
        <end position="110"/>
    </location>
</feature>
<dbReference type="EMBL" id="RYZR01000003">
    <property type="protein sequence ID" value="RUL66461.1"/>
    <property type="molecule type" value="Genomic_DNA"/>
</dbReference>
<dbReference type="PRINTS" id="PR00778">
    <property type="entry name" value="HTHARSR"/>
</dbReference>
<feature type="compositionally biased region" description="Basic residues" evidence="1">
    <location>
        <begin position="138"/>
        <end position="148"/>
    </location>
</feature>
<dbReference type="PROSITE" id="PS50987">
    <property type="entry name" value="HTH_ARSR_2"/>
    <property type="match status" value="1"/>
</dbReference>
<dbReference type="CDD" id="cd00090">
    <property type="entry name" value="HTH_ARSR"/>
    <property type="match status" value="1"/>
</dbReference>
<proteinExistence type="predicted"/>
<protein>
    <submittedName>
        <fullName evidence="3">ArsR family transcriptional regulator</fullName>
    </submittedName>
</protein>
<accession>A0A3S0QZ57</accession>
<dbReference type="SUPFAM" id="SSF46785">
    <property type="entry name" value="Winged helix' DNA-binding domain"/>
    <property type="match status" value="1"/>
</dbReference>
<dbReference type="GO" id="GO:0003700">
    <property type="term" value="F:DNA-binding transcription factor activity"/>
    <property type="evidence" value="ECO:0007669"/>
    <property type="project" value="InterPro"/>
</dbReference>
<dbReference type="Proteomes" id="UP000267077">
    <property type="component" value="Unassembled WGS sequence"/>
</dbReference>
<feature type="region of interest" description="Disordered" evidence="1">
    <location>
        <begin position="127"/>
        <end position="148"/>
    </location>
</feature>
<dbReference type="Pfam" id="PF12840">
    <property type="entry name" value="HTH_20"/>
    <property type="match status" value="1"/>
</dbReference>
<gene>
    <name evidence="3" type="ORF">EKH79_06775</name>
</gene>
<organism evidence="3 4">
    <name type="scientific">Dyella dinghuensis</name>
    <dbReference type="NCBI Taxonomy" id="1920169"/>
    <lineage>
        <taxon>Bacteria</taxon>
        <taxon>Pseudomonadati</taxon>
        <taxon>Pseudomonadota</taxon>
        <taxon>Gammaproteobacteria</taxon>
        <taxon>Lysobacterales</taxon>
        <taxon>Rhodanobacteraceae</taxon>
        <taxon>Dyella</taxon>
    </lineage>
</organism>
<evidence type="ECO:0000313" key="4">
    <source>
        <dbReference type="Proteomes" id="UP000267077"/>
    </source>
</evidence>
<dbReference type="Gene3D" id="1.10.10.10">
    <property type="entry name" value="Winged helix-like DNA-binding domain superfamily/Winged helix DNA-binding domain"/>
    <property type="match status" value="1"/>
</dbReference>
<comment type="caution">
    <text evidence="3">The sequence shown here is derived from an EMBL/GenBank/DDBJ whole genome shotgun (WGS) entry which is preliminary data.</text>
</comment>
<evidence type="ECO:0000256" key="1">
    <source>
        <dbReference type="SAM" id="MobiDB-lite"/>
    </source>
</evidence>
<evidence type="ECO:0000259" key="2">
    <source>
        <dbReference type="PROSITE" id="PS50987"/>
    </source>
</evidence>
<dbReference type="PANTHER" id="PTHR38600:SF2">
    <property type="entry name" value="SLL0088 PROTEIN"/>
    <property type="match status" value="1"/>
</dbReference>
<dbReference type="InterPro" id="IPR001845">
    <property type="entry name" value="HTH_ArsR_DNA-bd_dom"/>
</dbReference>
<dbReference type="OrthoDB" id="46768at2"/>
<dbReference type="InterPro" id="IPR036390">
    <property type="entry name" value="WH_DNA-bd_sf"/>
</dbReference>
<evidence type="ECO:0000313" key="3">
    <source>
        <dbReference type="EMBL" id="RUL66461.1"/>
    </source>
</evidence>
<name>A0A3S0QZ57_9GAMM</name>
<dbReference type="AlphaFoldDB" id="A0A3S0QZ57"/>